<name>A0ABT8VVC8_9FLAO</name>
<organism evidence="2 3">
    <name type="scientific">Wenyingzhuangia gilva</name>
    <dbReference type="NCBI Taxonomy" id="3057677"/>
    <lineage>
        <taxon>Bacteria</taxon>
        <taxon>Pseudomonadati</taxon>
        <taxon>Bacteroidota</taxon>
        <taxon>Flavobacteriia</taxon>
        <taxon>Flavobacteriales</taxon>
        <taxon>Flavobacteriaceae</taxon>
        <taxon>Wenyingzhuangia</taxon>
    </lineage>
</organism>
<reference evidence="2" key="1">
    <citation type="submission" date="2023-07" db="EMBL/GenBank/DDBJ databases">
        <title>Wenyingzhuangia sp. chi5 genome sequencing and assembly.</title>
        <authorList>
            <person name="Park S."/>
        </authorList>
    </citation>
    <scope>NUCLEOTIDE SEQUENCE</scope>
    <source>
        <strain evidence="2">Chi5</strain>
    </source>
</reference>
<evidence type="ECO:0000313" key="3">
    <source>
        <dbReference type="Proteomes" id="UP001168642"/>
    </source>
</evidence>
<keyword evidence="1" id="KW-0812">Transmembrane</keyword>
<gene>
    <name evidence="2" type="ORF">QVZ41_13820</name>
</gene>
<feature type="transmembrane region" description="Helical" evidence="1">
    <location>
        <begin position="21"/>
        <end position="39"/>
    </location>
</feature>
<accession>A0ABT8VVC8</accession>
<proteinExistence type="predicted"/>
<keyword evidence="3" id="KW-1185">Reference proteome</keyword>
<comment type="caution">
    <text evidence="2">The sequence shown here is derived from an EMBL/GenBank/DDBJ whole genome shotgun (WGS) entry which is preliminary data.</text>
</comment>
<evidence type="ECO:0000313" key="2">
    <source>
        <dbReference type="EMBL" id="MDO3695924.1"/>
    </source>
</evidence>
<dbReference type="RefSeq" id="WP_302885229.1">
    <property type="nucleotide sequence ID" value="NZ_JAUMIT010000010.1"/>
</dbReference>
<protein>
    <submittedName>
        <fullName evidence="2">Uncharacterized protein</fullName>
    </submittedName>
</protein>
<dbReference type="EMBL" id="JAUMIT010000010">
    <property type="protein sequence ID" value="MDO3695924.1"/>
    <property type="molecule type" value="Genomic_DNA"/>
</dbReference>
<keyword evidence="1" id="KW-1133">Transmembrane helix</keyword>
<keyword evidence="1" id="KW-0472">Membrane</keyword>
<sequence length="202" mass="22561">MEKKNNQNKIFNFKAEFGWSEVIALIALIGAGISLIIQINSNNPDLSLKNTSLVGTTFIDKNGDKYHFGFYRTTIINNGEKSVTLLGLKPHENSGLISTTERGSNKLTEGLIQYKIFQIPDSILVDHLIKGQLLISEFENQGLEKLSMINKVIGPGEIFTLNIGVIYDFYSDNSKDYSSFIFSSQLEFSNEEKFNFGTAGDI</sequence>
<evidence type="ECO:0000256" key="1">
    <source>
        <dbReference type="SAM" id="Phobius"/>
    </source>
</evidence>
<dbReference type="Proteomes" id="UP001168642">
    <property type="component" value="Unassembled WGS sequence"/>
</dbReference>